<accession>S8E7L1</accession>
<dbReference type="GO" id="GO:0006432">
    <property type="term" value="P:phenylalanyl-tRNA aminoacylation"/>
    <property type="evidence" value="ECO:0007669"/>
    <property type="project" value="InterPro"/>
</dbReference>
<evidence type="ECO:0000313" key="4">
    <source>
        <dbReference type="EMBL" id="EPS68377.1"/>
    </source>
</evidence>
<dbReference type="PANTHER" id="PTHR10947:SF0">
    <property type="entry name" value="PHENYLALANINE--TRNA LIGASE BETA SUBUNIT"/>
    <property type="match status" value="1"/>
</dbReference>
<dbReference type="GO" id="GO:0009328">
    <property type="term" value="C:phenylalanine-tRNA ligase complex"/>
    <property type="evidence" value="ECO:0007669"/>
    <property type="project" value="TreeGrafter"/>
</dbReference>
<dbReference type="Pfam" id="PF17759">
    <property type="entry name" value="tRNA_synthFbeta"/>
    <property type="match status" value="1"/>
</dbReference>
<dbReference type="PANTHER" id="PTHR10947">
    <property type="entry name" value="PHENYLALANYL-TRNA SYNTHETASE BETA CHAIN AND LEUCINE-RICH REPEAT-CONTAINING PROTEIN 47"/>
    <property type="match status" value="1"/>
</dbReference>
<reference evidence="4 5" key="1">
    <citation type="journal article" date="2013" name="BMC Genomics">
        <title>The miniature genome of a carnivorous plant Genlisea aurea contains a low number of genes and short non-coding sequences.</title>
        <authorList>
            <person name="Leushkin E.V."/>
            <person name="Sutormin R.A."/>
            <person name="Nabieva E.R."/>
            <person name="Penin A.A."/>
            <person name="Kondrashov A.S."/>
            <person name="Logacheva M.D."/>
        </authorList>
    </citation>
    <scope>NUCLEOTIDE SEQUENCE [LARGE SCALE GENOMIC DNA]</scope>
</reference>
<dbReference type="SUPFAM" id="SSF55681">
    <property type="entry name" value="Class II aaRS and biotin synthetases"/>
    <property type="match status" value="1"/>
</dbReference>
<dbReference type="OrthoDB" id="1698572at2759"/>
<evidence type="ECO:0000256" key="2">
    <source>
        <dbReference type="ARBA" id="ARBA00049255"/>
    </source>
</evidence>
<comment type="subunit">
    <text evidence="1">Tetramer of two alpha and two beta subunits.</text>
</comment>
<evidence type="ECO:0000259" key="3">
    <source>
        <dbReference type="Pfam" id="PF17759"/>
    </source>
</evidence>
<dbReference type="AlphaFoldDB" id="S8E7L1"/>
<organism evidence="4 5">
    <name type="scientific">Genlisea aurea</name>
    <dbReference type="NCBI Taxonomy" id="192259"/>
    <lineage>
        <taxon>Eukaryota</taxon>
        <taxon>Viridiplantae</taxon>
        <taxon>Streptophyta</taxon>
        <taxon>Embryophyta</taxon>
        <taxon>Tracheophyta</taxon>
        <taxon>Spermatophyta</taxon>
        <taxon>Magnoliopsida</taxon>
        <taxon>eudicotyledons</taxon>
        <taxon>Gunneridae</taxon>
        <taxon>Pentapetalae</taxon>
        <taxon>asterids</taxon>
        <taxon>lamiids</taxon>
        <taxon>Lamiales</taxon>
        <taxon>Lentibulariaceae</taxon>
        <taxon>Genlisea</taxon>
    </lineage>
</organism>
<dbReference type="GO" id="GO:0004826">
    <property type="term" value="F:phenylalanine-tRNA ligase activity"/>
    <property type="evidence" value="ECO:0007669"/>
    <property type="project" value="UniProtKB-EC"/>
</dbReference>
<name>S8E7L1_9LAMI</name>
<dbReference type="FunFam" id="3.30.930.10:FF:000059">
    <property type="entry name" value="phenylalanine--tRNA ligase beta subunit"/>
    <property type="match status" value="1"/>
</dbReference>
<dbReference type="InterPro" id="IPR045864">
    <property type="entry name" value="aa-tRNA-synth_II/BPL/LPL"/>
</dbReference>
<dbReference type="InterPro" id="IPR041616">
    <property type="entry name" value="PheRS_beta_core"/>
</dbReference>
<feature type="domain" description="Phenylalanyl tRNA synthetase beta chain core" evidence="3">
    <location>
        <begin position="1"/>
        <end position="136"/>
    </location>
</feature>
<sequence>RSSLMAGLLKVIRHNKDHPKPIKLFEAGDVVVLDKKKDVGASNRRRLAALYCGATSGFELIHGVVDRIMEVTGYRFVSPGDDSGYFIQRSDAPEFLVGRQATVVLKGNEIGYLGIVHPEVLDNFGIPDPCSFMELEVASLL</sequence>
<gene>
    <name evidence="4" type="ORF">M569_06395</name>
</gene>
<comment type="caution">
    <text evidence="4">The sequence shown here is derived from an EMBL/GenBank/DDBJ whole genome shotgun (WGS) entry which is preliminary data.</text>
</comment>
<proteinExistence type="predicted"/>
<dbReference type="Proteomes" id="UP000015453">
    <property type="component" value="Unassembled WGS sequence"/>
</dbReference>
<evidence type="ECO:0000256" key="1">
    <source>
        <dbReference type="ARBA" id="ARBA00011209"/>
    </source>
</evidence>
<dbReference type="EMBL" id="AUSU01002640">
    <property type="protein sequence ID" value="EPS68377.1"/>
    <property type="molecule type" value="Genomic_DNA"/>
</dbReference>
<feature type="non-terminal residue" evidence="4">
    <location>
        <position position="1"/>
    </location>
</feature>
<dbReference type="InterPro" id="IPR045060">
    <property type="entry name" value="Phe-tRNA-ligase_IIc_bsu"/>
</dbReference>
<comment type="catalytic activity">
    <reaction evidence="2">
        <text>tRNA(Phe) + L-phenylalanine + ATP = L-phenylalanyl-tRNA(Phe) + AMP + diphosphate + H(+)</text>
        <dbReference type="Rhea" id="RHEA:19413"/>
        <dbReference type="Rhea" id="RHEA-COMP:9668"/>
        <dbReference type="Rhea" id="RHEA-COMP:9699"/>
        <dbReference type="ChEBI" id="CHEBI:15378"/>
        <dbReference type="ChEBI" id="CHEBI:30616"/>
        <dbReference type="ChEBI" id="CHEBI:33019"/>
        <dbReference type="ChEBI" id="CHEBI:58095"/>
        <dbReference type="ChEBI" id="CHEBI:78442"/>
        <dbReference type="ChEBI" id="CHEBI:78531"/>
        <dbReference type="ChEBI" id="CHEBI:456215"/>
        <dbReference type="EC" id="6.1.1.20"/>
    </reaction>
</comment>
<keyword evidence="5" id="KW-1185">Reference proteome</keyword>
<evidence type="ECO:0000313" key="5">
    <source>
        <dbReference type="Proteomes" id="UP000015453"/>
    </source>
</evidence>
<dbReference type="Gene3D" id="3.30.930.10">
    <property type="entry name" value="Bira Bifunctional Protein, Domain 2"/>
    <property type="match status" value="1"/>
</dbReference>
<protein>
    <recommendedName>
        <fullName evidence="3">Phenylalanyl tRNA synthetase beta chain core domain-containing protein</fullName>
    </recommendedName>
</protein>